<reference evidence="3" key="1">
    <citation type="submission" date="2023-07" db="EMBL/GenBank/DDBJ databases">
        <authorList>
            <person name="Luz R."/>
            <person name="Cordeiro R."/>
            <person name="Fonseca A."/>
            <person name="Goncalves V."/>
        </authorList>
    </citation>
    <scope>NUCLEOTIDE SEQUENCE [LARGE SCALE GENOMIC DNA]</scope>
    <source>
        <strain evidence="3">BACA0444</strain>
    </source>
</reference>
<comment type="caution">
    <text evidence="2">The sequence shown here is derived from an EMBL/GenBank/DDBJ whole genome shotgun (WGS) entry which is preliminary data.</text>
</comment>
<sequence>MVNVSSTPVAVSQSICQLLPQAWSWRGHSICYRQGGESGPAVVLIHGFGASSLHWRKNIPILAKSARVYALDLIGFGQSAKPTPTENLSYTFPTWAELVNDFMTEIVGEPAFLIGNSIGCVVALQAAVAQPDQVRGLALLNCSLRLLHEKKRQTLPIYRQWGAGVLQQILQFKPLGYWFFQRLARPNVIRKILHQAYANPTAITDELVEILYQPSQDAGAADVFLAFVTYSQGPLPEDLLPHVQAPVLILWGDADPWEPIALGQDWTSYPTVKEFIPLPQVGHCPQDEAPELVNPILQEWLERHHSPTHKPASAPQSHA</sequence>
<proteinExistence type="predicted"/>
<dbReference type="InterPro" id="IPR000639">
    <property type="entry name" value="Epox_hydrolase-like"/>
</dbReference>
<protein>
    <submittedName>
        <fullName evidence="2">Alpha/beta fold hydrolase</fullName>
    </submittedName>
</protein>
<keyword evidence="2" id="KW-0378">Hydrolase</keyword>
<dbReference type="Pfam" id="PF12697">
    <property type="entry name" value="Abhydrolase_6"/>
    <property type="match status" value="1"/>
</dbReference>
<organism evidence="2 3">
    <name type="scientific">Pseudocalidococcus azoricus BACA0444</name>
    <dbReference type="NCBI Taxonomy" id="2918990"/>
    <lineage>
        <taxon>Bacteria</taxon>
        <taxon>Bacillati</taxon>
        <taxon>Cyanobacteriota</taxon>
        <taxon>Cyanophyceae</taxon>
        <taxon>Acaryochloridales</taxon>
        <taxon>Thermosynechococcaceae</taxon>
        <taxon>Pseudocalidococcus</taxon>
        <taxon>Pseudocalidococcus azoricus</taxon>
    </lineage>
</organism>
<evidence type="ECO:0000313" key="2">
    <source>
        <dbReference type="EMBL" id="MDS3860176.1"/>
    </source>
</evidence>
<dbReference type="Proteomes" id="UP001268256">
    <property type="component" value="Unassembled WGS sequence"/>
</dbReference>
<dbReference type="PRINTS" id="PR00111">
    <property type="entry name" value="ABHYDROLASE"/>
</dbReference>
<dbReference type="AlphaFoldDB" id="A0AAE4FQ92"/>
<dbReference type="GO" id="GO:0016787">
    <property type="term" value="F:hydrolase activity"/>
    <property type="evidence" value="ECO:0007669"/>
    <property type="project" value="UniProtKB-KW"/>
</dbReference>
<evidence type="ECO:0000259" key="1">
    <source>
        <dbReference type="Pfam" id="PF12697"/>
    </source>
</evidence>
<keyword evidence="3" id="KW-1185">Reference proteome</keyword>
<dbReference type="PANTHER" id="PTHR46438">
    <property type="entry name" value="ALPHA/BETA-HYDROLASES SUPERFAMILY PROTEIN"/>
    <property type="match status" value="1"/>
</dbReference>
<gene>
    <name evidence="2" type="ORF">RIF25_05095</name>
</gene>
<dbReference type="PANTHER" id="PTHR46438:SF12">
    <property type="entry name" value="ALPHA_BETA-HYDROLASES SUPERFAMILY PROTEIN"/>
    <property type="match status" value="1"/>
</dbReference>
<dbReference type="InterPro" id="IPR000073">
    <property type="entry name" value="AB_hydrolase_1"/>
</dbReference>
<evidence type="ECO:0000313" key="3">
    <source>
        <dbReference type="Proteomes" id="UP001268256"/>
    </source>
</evidence>
<dbReference type="PRINTS" id="PR00412">
    <property type="entry name" value="EPOXHYDRLASE"/>
</dbReference>
<dbReference type="SUPFAM" id="SSF53474">
    <property type="entry name" value="alpha/beta-Hydrolases"/>
    <property type="match status" value="1"/>
</dbReference>
<accession>A0AAE4FQ92</accession>
<dbReference type="InterPro" id="IPR029058">
    <property type="entry name" value="AB_hydrolase_fold"/>
</dbReference>
<dbReference type="Gene3D" id="3.40.50.1820">
    <property type="entry name" value="alpha/beta hydrolase"/>
    <property type="match status" value="1"/>
</dbReference>
<dbReference type="RefSeq" id="WP_322877462.1">
    <property type="nucleotide sequence ID" value="NZ_JAVMIP010000003.1"/>
</dbReference>
<feature type="domain" description="AB hydrolase-1" evidence="1">
    <location>
        <begin position="42"/>
        <end position="294"/>
    </location>
</feature>
<name>A0AAE4FQ92_9CYAN</name>
<dbReference type="EMBL" id="JAVMIP010000003">
    <property type="protein sequence ID" value="MDS3860176.1"/>
    <property type="molecule type" value="Genomic_DNA"/>
</dbReference>